<comment type="similarity">
    <text evidence="1 7">Belongs to the endoribonuclease YbeY family.</text>
</comment>
<sequence length="139" mass="16417">MINFYSENDFELKDVSGFENWIKRVIASEGKKTGEISFIFCDDDYLLEINRKYLDHDTFTDIISFDTSVGNILNGDIFISTQRVRENAGEYNVAFEEELQRVVIHGVLHLCGYKDKSKDEEQLMRRKEEEKMEMFHVEQ</sequence>
<reference evidence="8" key="1">
    <citation type="submission" date="2021-02" db="EMBL/GenBank/DDBJ databases">
        <title>Salinimicrobium sp. nov. isolated from seawater in Tongyeong, Republic of Korea.</title>
        <authorList>
            <person name="Lee S.-J."/>
        </authorList>
    </citation>
    <scope>NUCLEOTIDE SEQUENCE</scope>
    <source>
        <strain evidence="8">HN-2-9-2</strain>
    </source>
</reference>
<comment type="subcellular location">
    <subcellularLocation>
        <location evidence="7">Cytoplasm</location>
    </subcellularLocation>
</comment>
<dbReference type="Proteomes" id="UP001163981">
    <property type="component" value="Chromosome"/>
</dbReference>
<keyword evidence="5 7" id="KW-0378">Hydrolase</keyword>
<gene>
    <name evidence="7 8" type="primary">ybeY</name>
    <name evidence="8" type="ORF">JRG66_07245</name>
</gene>
<organism evidence="8 9">
    <name type="scientific">Salinimicrobium tongyeongense</name>
    <dbReference type="NCBI Taxonomy" id="2809707"/>
    <lineage>
        <taxon>Bacteria</taxon>
        <taxon>Pseudomonadati</taxon>
        <taxon>Bacteroidota</taxon>
        <taxon>Flavobacteriia</taxon>
        <taxon>Flavobacteriales</taxon>
        <taxon>Flavobacteriaceae</taxon>
        <taxon>Salinimicrobium</taxon>
    </lineage>
</organism>
<dbReference type="NCBIfam" id="TIGR00043">
    <property type="entry name" value="rRNA maturation RNase YbeY"/>
    <property type="match status" value="1"/>
</dbReference>
<feature type="binding site" evidence="7">
    <location>
        <position position="115"/>
    </location>
    <ligand>
        <name>Zn(2+)</name>
        <dbReference type="ChEBI" id="CHEBI:29105"/>
        <note>catalytic</note>
    </ligand>
</feature>
<comment type="function">
    <text evidence="7">Single strand-specific metallo-endoribonuclease involved in late-stage 70S ribosome quality control and in maturation of the 3' terminus of the 16S rRNA.</text>
</comment>
<keyword evidence="6 7" id="KW-0862">Zinc</keyword>
<dbReference type="SUPFAM" id="SSF55486">
    <property type="entry name" value="Metalloproteases ('zincins'), catalytic domain"/>
    <property type="match status" value="1"/>
</dbReference>
<keyword evidence="7" id="KW-0690">Ribosome biogenesis</keyword>
<evidence type="ECO:0000256" key="2">
    <source>
        <dbReference type="ARBA" id="ARBA00022722"/>
    </source>
</evidence>
<evidence type="ECO:0000256" key="7">
    <source>
        <dbReference type="HAMAP-Rule" id="MF_00009"/>
    </source>
</evidence>
<dbReference type="PANTHER" id="PTHR46986:SF1">
    <property type="entry name" value="ENDORIBONUCLEASE YBEY, CHLOROPLASTIC"/>
    <property type="match status" value="1"/>
</dbReference>
<evidence type="ECO:0000256" key="6">
    <source>
        <dbReference type="ARBA" id="ARBA00022833"/>
    </source>
</evidence>
<feature type="binding site" evidence="7">
    <location>
        <position position="109"/>
    </location>
    <ligand>
        <name>Zn(2+)</name>
        <dbReference type="ChEBI" id="CHEBI:29105"/>
        <note>catalytic</note>
    </ligand>
</feature>
<dbReference type="EMBL" id="CP069620">
    <property type="protein sequence ID" value="UZH56799.1"/>
    <property type="molecule type" value="Genomic_DNA"/>
</dbReference>
<keyword evidence="3 7" id="KW-0479">Metal-binding</keyword>
<dbReference type="InterPro" id="IPR002036">
    <property type="entry name" value="YbeY"/>
</dbReference>
<evidence type="ECO:0000256" key="3">
    <source>
        <dbReference type="ARBA" id="ARBA00022723"/>
    </source>
</evidence>
<accession>A0ABY6NVK4</accession>
<name>A0ABY6NVK4_9FLAO</name>
<keyword evidence="2 7" id="KW-0540">Nuclease</keyword>
<feature type="binding site" evidence="7">
    <location>
        <position position="105"/>
    </location>
    <ligand>
        <name>Zn(2+)</name>
        <dbReference type="ChEBI" id="CHEBI:29105"/>
        <note>catalytic</note>
    </ligand>
</feature>
<evidence type="ECO:0000256" key="4">
    <source>
        <dbReference type="ARBA" id="ARBA00022759"/>
    </source>
</evidence>
<evidence type="ECO:0000313" key="8">
    <source>
        <dbReference type="EMBL" id="UZH56799.1"/>
    </source>
</evidence>
<dbReference type="Pfam" id="PF02130">
    <property type="entry name" value="YbeY"/>
    <property type="match status" value="1"/>
</dbReference>
<dbReference type="RefSeq" id="WP_265165418.1">
    <property type="nucleotide sequence ID" value="NZ_CP069620.1"/>
</dbReference>
<keyword evidence="7" id="KW-0963">Cytoplasm</keyword>
<protein>
    <recommendedName>
        <fullName evidence="7">Endoribonuclease YbeY</fullName>
        <ecNumber evidence="7">3.1.-.-</ecNumber>
    </recommendedName>
</protein>
<dbReference type="EC" id="3.1.-.-" evidence="7"/>
<dbReference type="Gene3D" id="3.40.390.30">
    <property type="entry name" value="Metalloproteases ('zincins'), catalytic domain"/>
    <property type="match status" value="1"/>
</dbReference>
<keyword evidence="9" id="KW-1185">Reference proteome</keyword>
<dbReference type="PANTHER" id="PTHR46986">
    <property type="entry name" value="ENDORIBONUCLEASE YBEY, CHLOROPLASTIC"/>
    <property type="match status" value="1"/>
</dbReference>
<keyword evidence="4 7" id="KW-0255">Endonuclease</keyword>
<evidence type="ECO:0000256" key="1">
    <source>
        <dbReference type="ARBA" id="ARBA00010875"/>
    </source>
</evidence>
<keyword evidence="7" id="KW-0698">rRNA processing</keyword>
<dbReference type="HAMAP" id="MF_00009">
    <property type="entry name" value="Endoribonucl_YbeY"/>
    <property type="match status" value="1"/>
</dbReference>
<proteinExistence type="inferred from homology"/>
<dbReference type="InterPro" id="IPR023091">
    <property type="entry name" value="MetalPrtase_cat_dom_sf_prd"/>
</dbReference>
<comment type="cofactor">
    <cofactor evidence="7">
        <name>Zn(2+)</name>
        <dbReference type="ChEBI" id="CHEBI:29105"/>
    </cofactor>
    <text evidence="7">Binds 1 zinc ion.</text>
</comment>
<evidence type="ECO:0000313" key="9">
    <source>
        <dbReference type="Proteomes" id="UP001163981"/>
    </source>
</evidence>
<evidence type="ECO:0000256" key="5">
    <source>
        <dbReference type="ARBA" id="ARBA00022801"/>
    </source>
</evidence>